<feature type="domain" description="Citrate transporter-like" evidence="9">
    <location>
        <begin position="22"/>
        <end position="194"/>
    </location>
</feature>
<feature type="transmembrane region" description="Helical" evidence="8">
    <location>
        <begin position="6"/>
        <end position="23"/>
    </location>
</feature>
<dbReference type="GO" id="GO:0005886">
    <property type="term" value="C:plasma membrane"/>
    <property type="evidence" value="ECO:0007669"/>
    <property type="project" value="UniProtKB-SubCell"/>
</dbReference>
<reference evidence="10 11" key="1">
    <citation type="submission" date="2024-04" db="EMBL/GenBank/DDBJ databases">
        <title>Genome sequencing and assembly of rice foliar adapted Chryseobacterium endophyticum OsEnb-ALM-A6.</title>
        <authorList>
            <person name="Kumar S."/>
            <person name="Javed M."/>
            <person name="Chouhan V."/>
            <person name="Charishma K."/>
            <person name="Patel A."/>
            <person name="Kumar M."/>
            <person name="Sahu K.P."/>
            <person name="Kumar A."/>
        </authorList>
    </citation>
    <scope>NUCLEOTIDE SEQUENCE [LARGE SCALE GENOMIC DNA]</scope>
    <source>
        <strain evidence="10 11">OsEnb-ALM-A6</strain>
    </source>
</reference>
<keyword evidence="6 8" id="KW-1133">Transmembrane helix</keyword>
<name>A0AAU6WLJ6_9FLAO</name>
<feature type="transmembrane region" description="Helical" evidence="8">
    <location>
        <begin position="137"/>
        <end position="155"/>
    </location>
</feature>
<dbReference type="InterPro" id="IPR000802">
    <property type="entry name" value="Arsenical_pump_ArsB"/>
</dbReference>
<evidence type="ECO:0000259" key="9">
    <source>
        <dbReference type="Pfam" id="PF03600"/>
    </source>
</evidence>
<evidence type="ECO:0000256" key="2">
    <source>
        <dbReference type="ARBA" id="ARBA00009843"/>
    </source>
</evidence>
<keyword evidence="3" id="KW-0813">Transport</keyword>
<organism evidence="10 11">
    <name type="scientific">Chryseobacterium endophyticum</name>
    <dbReference type="NCBI Taxonomy" id="1854762"/>
    <lineage>
        <taxon>Bacteria</taxon>
        <taxon>Pseudomonadati</taxon>
        <taxon>Bacteroidota</taxon>
        <taxon>Flavobacteriia</taxon>
        <taxon>Flavobacteriales</taxon>
        <taxon>Weeksellaceae</taxon>
        <taxon>Chryseobacterium group</taxon>
        <taxon>Chryseobacterium</taxon>
    </lineage>
</organism>
<proteinExistence type="inferred from homology"/>
<evidence type="ECO:0000256" key="8">
    <source>
        <dbReference type="SAM" id="Phobius"/>
    </source>
</evidence>
<evidence type="ECO:0000256" key="6">
    <source>
        <dbReference type="ARBA" id="ARBA00022989"/>
    </source>
</evidence>
<feature type="transmembrane region" description="Helical" evidence="8">
    <location>
        <begin position="99"/>
        <end position="125"/>
    </location>
</feature>
<protein>
    <submittedName>
        <fullName evidence="10">SLC13 family permease</fullName>
    </submittedName>
</protein>
<dbReference type="Pfam" id="PF03600">
    <property type="entry name" value="CitMHS"/>
    <property type="match status" value="1"/>
</dbReference>
<keyword evidence="11" id="KW-1185">Reference proteome</keyword>
<feature type="transmembrane region" description="Helical" evidence="8">
    <location>
        <begin position="28"/>
        <end position="46"/>
    </location>
</feature>
<evidence type="ECO:0000313" key="11">
    <source>
        <dbReference type="Proteomes" id="UP001463665"/>
    </source>
</evidence>
<dbReference type="InterPro" id="IPR004680">
    <property type="entry name" value="Cit_transptr-like_dom"/>
</dbReference>
<dbReference type="EMBL" id="CP154834">
    <property type="protein sequence ID" value="XAO73375.1"/>
    <property type="molecule type" value="Genomic_DNA"/>
</dbReference>
<evidence type="ECO:0000313" key="10">
    <source>
        <dbReference type="EMBL" id="XAO73375.1"/>
    </source>
</evidence>
<gene>
    <name evidence="10" type="ORF">AAFP95_16670</name>
</gene>
<feature type="transmembrane region" description="Helical" evidence="8">
    <location>
        <begin position="175"/>
        <end position="195"/>
    </location>
</feature>
<dbReference type="PANTHER" id="PTHR43302">
    <property type="entry name" value="TRANSPORTER ARSB-RELATED"/>
    <property type="match status" value="1"/>
</dbReference>
<dbReference type="Proteomes" id="UP001463665">
    <property type="component" value="Chromosome"/>
</dbReference>
<evidence type="ECO:0000256" key="1">
    <source>
        <dbReference type="ARBA" id="ARBA00004651"/>
    </source>
</evidence>
<dbReference type="RefSeq" id="WP_345765879.1">
    <property type="nucleotide sequence ID" value="NZ_CP154834.1"/>
</dbReference>
<dbReference type="GO" id="GO:0015105">
    <property type="term" value="F:arsenite transmembrane transporter activity"/>
    <property type="evidence" value="ECO:0007669"/>
    <property type="project" value="InterPro"/>
</dbReference>
<comment type="subcellular location">
    <subcellularLocation>
        <location evidence="1">Cell membrane</location>
        <topology evidence="1">Multi-pass membrane protein</topology>
    </subcellularLocation>
</comment>
<dbReference type="PRINTS" id="PR00758">
    <property type="entry name" value="ARSENICPUMP"/>
</dbReference>
<dbReference type="AlphaFoldDB" id="A0AAU6WLJ6"/>
<evidence type="ECO:0000256" key="3">
    <source>
        <dbReference type="ARBA" id="ARBA00022448"/>
    </source>
</evidence>
<evidence type="ECO:0000256" key="7">
    <source>
        <dbReference type="ARBA" id="ARBA00023136"/>
    </source>
</evidence>
<evidence type="ECO:0000256" key="4">
    <source>
        <dbReference type="ARBA" id="ARBA00022475"/>
    </source>
</evidence>
<sequence>MNNEFFIYFIALVTIGGVIIRPYKIQEAVWAVAGALLLLVFGLISLQDAWTGIGKGLDVYLFLIGMMTLAESARREGLFDWLACHAIRFSKGSSFRLFVLIYLVGLMVTTFMSNDATAVVLTPAVAVAVRRAKVKNVLPYLLICAFIANAASFILPISNPANLVIYGKEMPPLGVWFSTYLLPSMISVVLTFLMLF</sequence>
<dbReference type="PANTHER" id="PTHR43302:SF5">
    <property type="entry name" value="TRANSPORTER ARSB-RELATED"/>
    <property type="match status" value="1"/>
</dbReference>
<keyword evidence="7 8" id="KW-0472">Membrane</keyword>
<evidence type="ECO:0000256" key="5">
    <source>
        <dbReference type="ARBA" id="ARBA00022692"/>
    </source>
</evidence>
<keyword evidence="4" id="KW-1003">Cell membrane</keyword>
<keyword evidence="5 8" id="KW-0812">Transmembrane</keyword>
<accession>A0AAU6WLJ6</accession>
<comment type="similarity">
    <text evidence="2">Belongs to the CitM (TC 2.A.11) transporter family.</text>
</comment>